<organism evidence="2 3">
    <name type="scientific">Gloeothece verrucosa (strain PCC 7822)</name>
    <name type="common">Cyanothece sp. (strain PCC 7822)</name>
    <dbReference type="NCBI Taxonomy" id="497965"/>
    <lineage>
        <taxon>Bacteria</taxon>
        <taxon>Bacillati</taxon>
        <taxon>Cyanobacteriota</taxon>
        <taxon>Cyanophyceae</taxon>
        <taxon>Oscillatoriophycideae</taxon>
        <taxon>Chroococcales</taxon>
        <taxon>Aphanothecaceae</taxon>
        <taxon>Gloeothece</taxon>
        <taxon>Gloeothece verrucosa</taxon>
    </lineage>
</organism>
<sequence length="165" mass="17736">MKIKKPVSLYRVIAVFVAGLFLFVLTACGTSSKVLATNAPTSRSNKPADVMQPSDIPQRQDVSGVNEKAETLINGSRQNLERHGVYHGNDKPLLPKKDISDIAGDVQDKAGQGIKDLRENIENSAQEAASALKGAAKNARTAADDVSGKAQRAADQARYRTFDND</sequence>
<dbReference type="Proteomes" id="UP000008206">
    <property type="component" value="Chromosome"/>
</dbReference>
<dbReference type="eggNOG" id="ENOG5030QSK">
    <property type="taxonomic scope" value="Bacteria"/>
</dbReference>
<reference evidence="3" key="1">
    <citation type="journal article" date="2011" name="MBio">
        <title>Novel metabolic attributes of the genus Cyanothece, comprising a group of unicellular nitrogen-fixing Cyanobacteria.</title>
        <authorList>
            <person name="Bandyopadhyay A."/>
            <person name="Elvitigala T."/>
            <person name="Welsh E."/>
            <person name="Stockel J."/>
            <person name="Liberton M."/>
            <person name="Min H."/>
            <person name="Sherman L.A."/>
            <person name="Pakrasi H.B."/>
        </authorList>
    </citation>
    <scope>NUCLEOTIDE SEQUENCE [LARGE SCALE GENOMIC DNA]</scope>
    <source>
        <strain evidence="3">PCC 7822</strain>
    </source>
</reference>
<feature type="region of interest" description="Disordered" evidence="1">
    <location>
        <begin position="140"/>
        <end position="165"/>
    </location>
</feature>
<dbReference type="KEGG" id="cyj:Cyan7822_2370"/>
<proteinExistence type="predicted"/>
<evidence type="ECO:0000313" key="3">
    <source>
        <dbReference type="Proteomes" id="UP000008206"/>
    </source>
</evidence>
<feature type="compositionally biased region" description="Basic and acidic residues" evidence="1">
    <location>
        <begin position="79"/>
        <end position="93"/>
    </location>
</feature>
<protein>
    <recommendedName>
        <fullName evidence="4">Lipoprotein</fullName>
    </recommendedName>
</protein>
<dbReference type="RefSeq" id="WP_013322451.1">
    <property type="nucleotide sequence ID" value="NC_014501.1"/>
</dbReference>
<dbReference type="EMBL" id="CP002198">
    <property type="protein sequence ID" value="ADN14346.1"/>
    <property type="molecule type" value="Genomic_DNA"/>
</dbReference>
<feature type="region of interest" description="Disordered" evidence="1">
    <location>
        <begin position="74"/>
        <end position="93"/>
    </location>
</feature>
<evidence type="ECO:0000313" key="2">
    <source>
        <dbReference type="EMBL" id="ADN14346.1"/>
    </source>
</evidence>
<dbReference type="AlphaFoldDB" id="E0UFW3"/>
<dbReference type="PROSITE" id="PS51257">
    <property type="entry name" value="PROKAR_LIPOPROTEIN"/>
    <property type="match status" value="1"/>
</dbReference>
<evidence type="ECO:0008006" key="4">
    <source>
        <dbReference type="Google" id="ProtNLM"/>
    </source>
</evidence>
<accession>E0UFW3</accession>
<name>E0UFW3_GLOV7</name>
<feature type="compositionally biased region" description="Basic and acidic residues" evidence="1">
    <location>
        <begin position="155"/>
        <end position="165"/>
    </location>
</feature>
<keyword evidence="3" id="KW-1185">Reference proteome</keyword>
<dbReference type="OrthoDB" id="9842182at2"/>
<evidence type="ECO:0000256" key="1">
    <source>
        <dbReference type="SAM" id="MobiDB-lite"/>
    </source>
</evidence>
<gene>
    <name evidence="2" type="ordered locus">Cyan7822_2370</name>
</gene>
<dbReference type="HOGENOM" id="CLU_1591790_0_0_3"/>
<feature type="region of interest" description="Disordered" evidence="1">
    <location>
        <begin position="37"/>
        <end position="65"/>
    </location>
</feature>